<protein>
    <recommendedName>
        <fullName evidence="5">Conjugative transposon protein TcpC</fullName>
    </recommendedName>
</protein>
<reference evidence="4" key="1">
    <citation type="journal article" date="2019" name="Int. J. Syst. Evol. Microbiol.">
        <title>The Global Catalogue of Microorganisms (GCM) 10K type strain sequencing project: providing services to taxonomists for standard genome sequencing and annotation.</title>
        <authorList>
            <consortium name="The Broad Institute Genomics Platform"/>
            <consortium name="The Broad Institute Genome Sequencing Center for Infectious Disease"/>
            <person name="Wu L."/>
            <person name="Ma J."/>
        </authorList>
    </citation>
    <scope>NUCLEOTIDE SEQUENCE [LARGE SCALE GENOMIC DNA]</scope>
    <source>
        <strain evidence="4">CGMCC 4.7426</strain>
    </source>
</reference>
<proteinExistence type="predicted"/>
<organism evidence="3 4">
    <name type="scientific">Virgibacillus kekensis</name>
    <dbReference type="NCBI Taxonomy" id="202261"/>
    <lineage>
        <taxon>Bacteria</taxon>
        <taxon>Bacillati</taxon>
        <taxon>Bacillota</taxon>
        <taxon>Bacilli</taxon>
        <taxon>Bacillales</taxon>
        <taxon>Bacillaceae</taxon>
        <taxon>Virgibacillus</taxon>
    </lineage>
</organism>
<dbReference type="EMBL" id="JBHSFU010000004">
    <property type="protein sequence ID" value="MFC4558277.1"/>
    <property type="molecule type" value="Genomic_DNA"/>
</dbReference>
<sequence>MKRNLENFSKQSTLNNITFSESNRERINKRVSNHKKGGLFVIWNPKILSAAVLLFLLAVPVFIAYDSYNVKAPGTPEETPNTIKGPTPEATPLQPPVRELERKYRNFINNQETTDNMKLVEYNTKEELINDFAEFVNRDLAREKVDTFFRETDSGVFIVGTGGPTTLFPEKNFILEKVNKKQYEVVQEQEKEMTGNIRLSITYHYKNGKWKISNRNVDNLSNQP</sequence>
<keyword evidence="2" id="KW-0472">Membrane</keyword>
<evidence type="ECO:0000256" key="2">
    <source>
        <dbReference type="SAM" id="Phobius"/>
    </source>
</evidence>
<name>A0ABV9DHK7_9BACI</name>
<evidence type="ECO:0008006" key="5">
    <source>
        <dbReference type="Google" id="ProtNLM"/>
    </source>
</evidence>
<dbReference type="RefSeq" id="WP_390294834.1">
    <property type="nucleotide sequence ID" value="NZ_JBHSFU010000004.1"/>
</dbReference>
<feature type="region of interest" description="Disordered" evidence="1">
    <location>
        <begin position="75"/>
        <end position="94"/>
    </location>
</feature>
<gene>
    <name evidence="3" type="ORF">ACFO3D_08625</name>
</gene>
<comment type="caution">
    <text evidence="3">The sequence shown here is derived from an EMBL/GenBank/DDBJ whole genome shotgun (WGS) entry which is preliminary data.</text>
</comment>
<keyword evidence="2" id="KW-0812">Transmembrane</keyword>
<evidence type="ECO:0000256" key="1">
    <source>
        <dbReference type="SAM" id="MobiDB-lite"/>
    </source>
</evidence>
<accession>A0ABV9DHK7</accession>
<evidence type="ECO:0000313" key="3">
    <source>
        <dbReference type="EMBL" id="MFC4558277.1"/>
    </source>
</evidence>
<keyword evidence="2" id="KW-1133">Transmembrane helix</keyword>
<dbReference type="Proteomes" id="UP001595989">
    <property type="component" value="Unassembled WGS sequence"/>
</dbReference>
<feature type="transmembrane region" description="Helical" evidence="2">
    <location>
        <begin position="39"/>
        <end position="65"/>
    </location>
</feature>
<evidence type="ECO:0000313" key="4">
    <source>
        <dbReference type="Proteomes" id="UP001595989"/>
    </source>
</evidence>
<keyword evidence="4" id="KW-1185">Reference proteome</keyword>